<accession>A0A9P1BVN4</accession>
<dbReference type="AlphaFoldDB" id="A0A9P1BVN4"/>
<sequence length="530" mass="58789">MGISRDHRRDRRDTREVSGVALDVVAGTWADPTGSYYEVTCDTGFDGELAYSCSVRIQRPNGDVFDRPSVIKQFGDWTIVWGQKYVLDEAISNGHKLQWNNLRGGSGFVWQRVKPEYSRYRGYSSAPKGSTVRTAPRATGKAEYDSKTWNSWFGWHKKDRDGWEKWDKTGSEHVDEEDEAEAMHETQATTASDDAVDSATETAAIFGSASEADADGEKRDLPDQAVIETRWRPKLHPPPPPPRQIHRANLGYWNNEAVASRISLDIPHHRPKRESCRPGQHINGCVSYATAGDLKDVPIYDGTLERFDKDKNSGTISSRGALADFKQNVYVHGTVLHSSKVCLKDRLCFRVHMNAHGKPQASRPLLRLRANEGYALSGTFTVAAAHSGIAGTIHCQSVSQLFDEDVQVSHEVGRQLQTGDRVNFNARWIYEDNDGKLEASEVQCEDQERPGPPPGLPGAPETTEPEDGPFEDVQAPPGLGVTEPTAKPKEESFDRSPPNKEAPQQGLRDSLELIGAGLAQDLEIEQVIHL</sequence>
<comment type="caution">
    <text evidence="2">The sequence shown here is derived from an EMBL/GenBank/DDBJ whole genome shotgun (WGS) entry which is preliminary data.</text>
</comment>
<feature type="region of interest" description="Disordered" evidence="1">
    <location>
        <begin position="438"/>
        <end position="508"/>
    </location>
</feature>
<dbReference type="Proteomes" id="UP001152797">
    <property type="component" value="Unassembled WGS sequence"/>
</dbReference>
<feature type="region of interest" description="Disordered" evidence="1">
    <location>
        <begin position="164"/>
        <end position="197"/>
    </location>
</feature>
<feature type="compositionally biased region" description="Basic and acidic residues" evidence="1">
    <location>
        <begin position="486"/>
        <end position="498"/>
    </location>
</feature>
<proteinExistence type="predicted"/>
<feature type="compositionally biased region" description="Low complexity" evidence="1">
    <location>
        <begin position="186"/>
        <end position="197"/>
    </location>
</feature>
<evidence type="ECO:0000313" key="4">
    <source>
        <dbReference type="EMBL" id="CAL4767394.1"/>
    </source>
</evidence>
<evidence type="ECO:0000313" key="5">
    <source>
        <dbReference type="Proteomes" id="UP001152797"/>
    </source>
</evidence>
<evidence type="ECO:0000256" key="1">
    <source>
        <dbReference type="SAM" id="MobiDB-lite"/>
    </source>
</evidence>
<reference evidence="2" key="1">
    <citation type="submission" date="2022-10" db="EMBL/GenBank/DDBJ databases">
        <authorList>
            <person name="Chen Y."/>
            <person name="Dougan E. K."/>
            <person name="Chan C."/>
            <person name="Rhodes N."/>
            <person name="Thang M."/>
        </authorList>
    </citation>
    <scope>NUCLEOTIDE SEQUENCE</scope>
</reference>
<dbReference type="EMBL" id="CAMXCT020000535">
    <property type="protein sequence ID" value="CAL1133457.1"/>
    <property type="molecule type" value="Genomic_DNA"/>
</dbReference>
<protein>
    <submittedName>
        <fullName evidence="4">CSD domain-containing protein</fullName>
    </submittedName>
</protein>
<evidence type="ECO:0000313" key="3">
    <source>
        <dbReference type="EMBL" id="CAL1133457.1"/>
    </source>
</evidence>
<organism evidence="2">
    <name type="scientific">Cladocopium goreaui</name>
    <dbReference type="NCBI Taxonomy" id="2562237"/>
    <lineage>
        <taxon>Eukaryota</taxon>
        <taxon>Sar</taxon>
        <taxon>Alveolata</taxon>
        <taxon>Dinophyceae</taxon>
        <taxon>Suessiales</taxon>
        <taxon>Symbiodiniaceae</taxon>
        <taxon>Cladocopium</taxon>
    </lineage>
</organism>
<gene>
    <name evidence="2" type="ORF">C1SCF055_LOCUS7990</name>
</gene>
<dbReference type="EMBL" id="CAMXCT030000535">
    <property type="protein sequence ID" value="CAL4767394.1"/>
    <property type="molecule type" value="Genomic_DNA"/>
</dbReference>
<dbReference type="OrthoDB" id="424729at2759"/>
<feature type="compositionally biased region" description="Basic and acidic residues" evidence="1">
    <location>
        <begin position="164"/>
        <end position="173"/>
    </location>
</feature>
<dbReference type="EMBL" id="CAMXCT010000535">
    <property type="protein sequence ID" value="CAI3980082.1"/>
    <property type="molecule type" value="Genomic_DNA"/>
</dbReference>
<name>A0A9P1BVN4_9DINO</name>
<evidence type="ECO:0000313" key="2">
    <source>
        <dbReference type="EMBL" id="CAI3980082.1"/>
    </source>
</evidence>
<keyword evidence="5" id="KW-1185">Reference proteome</keyword>
<reference evidence="3" key="2">
    <citation type="submission" date="2024-04" db="EMBL/GenBank/DDBJ databases">
        <authorList>
            <person name="Chen Y."/>
            <person name="Shah S."/>
            <person name="Dougan E. K."/>
            <person name="Thang M."/>
            <person name="Chan C."/>
        </authorList>
    </citation>
    <scope>NUCLEOTIDE SEQUENCE [LARGE SCALE GENOMIC DNA]</scope>
</reference>